<protein>
    <submittedName>
        <fullName evidence="10">VOC family protein</fullName>
    </submittedName>
</protein>
<dbReference type="Pfam" id="PF22632">
    <property type="entry name" value="BphC_D1"/>
    <property type="match status" value="1"/>
</dbReference>
<keyword evidence="11" id="KW-1185">Reference proteome</keyword>
<reference evidence="11" key="1">
    <citation type="journal article" date="2019" name="Int. J. Syst. Evol. Microbiol.">
        <title>The Global Catalogue of Microorganisms (GCM) 10K type strain sequencing project: providing services to taxonomists for standard genome sequencing and annotation.</title>
        <authorList>
            <consortium name="The Broad Institute Genomics Platform"/>
            <consortium name="The Broad Institute Genome Sequencing Center for Infectious Disease"/>
            <person name="Wu L."/>
            <person name="Ma J."/>
        </authorList>
    </citation>
    <scope>NUCLEOTIDE SEQUENCE [LARGE SCALE GENOMIC DNA]</scope>
    <source>
        <strain evidence="11">DT72</strain>
    </source>
</reference>
<organism evidence="10 11">
    <name type="scientific">Rhodococcus gannanensis</name>
    <dbReference type="NCBI Taxonomy" id="1960308"/>
    <lineage>
        <taxon>Bacteria</taxon>
        <taxon>Bacillati</taxon>
        <taxon>Actinomycetota</taxon>
        <taxon>Actinomycetes</taxon>
        <taxon>Mycobacteriales</taxon>
        <taxon>Nocardiaceae</taxon>
        <taxon>Rhodococcus</taxon>
    </lineage>
</organism>
<comment type="cofactor">
    <cofactor evidence="1 8">
        <name>Fe(2+)</name>
        <dbReference type="ChEBI" id="CHEBI:29033"/>
    </cofactor>
</comment>
<keyword evidence="4 8" id="KW-0058">Aromatic hydrocarbons catabolism</keyword>
<keyword evidence="5 8" id="KW-0223">Dioxygenase</keyword>
<dbReference type="InterPro" id="IPR029068">
    <property type="entry name" value="Glyas_Bleomycin-R_OHBP_Dase"/>
</dbReference>
<dbReference type="InterPro" id="IPR004360">
    <property type="entry name" value="Glyas_Fos-R_dOase_dom"/>
</dbReference>
<evidence type="ECO:0000256" key="7">
    <source>
        <dbReference type="ARBA" id="ARBA00023004"/>
    </source>
</evidence>
<dbReference type="RefSeq" id="WP_378485719.1">
    <property type="nucleotide sequence ID" value="NZ_JBHUFB010000010.1"/>
</dbReference>
<dbReference type="Proteomes" id="UP001597286">
    <property type="component" value="Unassembled WGS sequence"/>
</dbReference>
<evidence type="ECO:0000256" key="8">
    <source>
        <dbReference type="RuleBase" id="RU000683"/>
    </source>
</evidence>
<dbReference type="PROSITE" id="PS00082">
    <property type="entry name" value="EXTRADIOL_DIOXYGENAS"/>
    <property type="match status" value="1"/>
</dbReference>
<evidence type="ECO:0000256" key="2">
    <source>
        <dbReference type="ARBA" id="ARBA00008784"/>
    </source>
</evidence>
<dbReference type="Gene3D" id="3.10.180.10">
    <property type="entry name" value="2,3-Dihydroxybiphenyl 1,2-Dioxygenase, domain 1"/>
    <property type="match status" value="2"/>
</dbReference>
<accession>A0ABW4P5F1</accession>
<evidence type="ECO:0000259" key="9">
    <source>
        <dbReference type="PROSITE" id="PS51819"/>
    </source>
</evidence>
<comment type="similarity">
    <text evidence="2 8">Belongs to the extradiol ring-cleavage dioxygenase family.</text>
</comment>
<evidence type="ECO:0000256" key="1">
    <source>
        <dbReference type="ARBA" id="ARBA00001954"/>
    </source>
</evidence>
<dbReference type="CDD" id="cd07252">
    <property type="entry name" value="BphC1-RGP6_N_like"/>
    <property type="match status" value="1"/>
</dbReference>
<keyword evidence="7 8" id="KW-0408">Iron</keyword>
<evidence type="ECO:0000313" key="11">
    <source>
        <dbReference type="Proteomes" id="UP001597286"/>
    </source>
</evidence>
<gene>
    <name evidence="10" type="ORF">ACFSJG_13520</name>
</gene>
<keyword evidence="6 8" id="KW-0560">Oxidoreductase</keyword>
<proteinExistence type="inferred from homology"/>
<evidence type="ECO:0000256" key="4">
    <source>
        <dbReference type="ARBA" id="ARBA00022797"/>
    </source>
</evidence>
<evidence type="ECO:0000256" key="3">
    <source>
        <dbReference type="ARBA" id="ARBA00022723"/>
    </source>
</evidence>
<sequence>MTDSPESVFGRVHLGYVVIETEKFSDWRRFGADAIGMHVDGLDTRTMRFRMDDHECRFLLRRGPAEDVTALGWQIDDHESFDRIVARITAAGVPIREGSEEDSALRGVERLLRFPGPKGIAQEIFTTARIRAAPLRANSRFVTGESGLGHVAITSKRPTHMRAYFTTVFDARLSDYIDETVNGAKLKARFLRVNERHHSVAIAALRGLPIDPIRTRVQHVNVQVATLDDMVAAYQRVTRLGFPMMWEVGQHTNDRELSFYAGTPSGFEWEVGWNPIVVDESTWEPSTHAGFSVWGHQREGETIAHKFAQFRRGLGSLGSREETVPALSGSGIPDHGPLG</sequence>
<keyword evidence="3" id="KW-0479">Metal-binding</keyword>
<dbReference type="PROSITE" id="PS51819">
    <property type="entry name" value="VOC"/>
    <property type="match status" value="2"/>
</dbReference>
<evidence type="ECO:0000256" key="5">
    <source>
        <dbReference type="ARBA" id="ARBA00022964"/>
    </source>
</evidence>
<feature type="domain" description="VOC" evidence="9">
    <location>
        <begin position="13"/>
        <end position="127"/>
    </location>
</feature>
<comment type="caution">
    <text evidence="10">The sequence shown here is derived from an EMBL/GenBank/DDBJ whole genome shotgun (WGS) entry which is preliminary data.</text>
</comment>
<name>A0ABW4P5F1_9NOCA</name>
<dbReference type="Pfam" id="PF00903">
    <property type="entry name" value="Glyoxalase"/>
    <property type="match status" value="1"/>
</dbReference>
<dbReference type="SUPFAM" id="SSF54593">
    <property type="entry name" value="Glyoxalase/Bleomycin resistance protein/Dihydroxybiphenyl dioxygenase"/>
    <property type="match status" value="2"/>
</dbReference>
<feature type="domain" description="VOC" evidence="9">
    <location>
        <begin position="147"/>
        <end position="274"/>
    </location>
</feature>
<evidence type="ECO:0000256" key="6">
    <source>
        <dbReference type="ARBA" id="ARBA00023002"/>
    </source>
</evidence>
<dbReference type="InterPro" id="IPR000486">
    <property type="entry name" value="Xdiol_ring_cleave_dOase_1/2"/>
</dbReference>
<dbReference type="EMBL" id="JBHUFB010000010">
    <property type="protein sequence ID" value="MFD1813238.1"/>
    <property type="molecule type" value="Genomic_DNA"/>
</dbReference>
<dbReference type="InterPro" id="IPR037523">
    <property type="entry name" value="VOC_core"/>
</dbReference>
<evidence type="ECO:0000313" key="10">
    <source>
        <dbReference type="EMBL" id="MFD1813238.1"/>
    </source>
</evidence>